<dbReference type="RefSeq" id="WP_106719117.1">
    <property type="nucleotide sequence ID" value="NZ_JACHXT010000002.1"/>
</dbReference>
<feature type="transmembrane region" description="Helical" evidence="1">
    <location>
        <begin position="6"/>
        <end position="27"/>
    </location>
</feature>
<keyword evidence="1" id="KW-0472">Membrane</keyword>
<comment type="caution">
    <text evidence="2">The sequence shown here is derived from an EMBL/GenBank/DDBJ whole genome shotgun (WGS) entry which is preliminary data.</text>
</comment>
<keyword evidence="3" id="KW-1185">Reference proteome</keyword>
<dbReference type="OrthoDB" id="8456785at2"/>
<reference evidence="3" key="1">
    <citation type="submission" date="2017-11" db="EMBL/GenBank/DDBJ databases">
        <authorList>
            <person name="Kuznetsova I."/>
            <person name="Sazanova A."/>
            <person name="Chirak E."/>
            <person name="Safronova V."/>
            <person name="Willems A."/>
        </authorList>
    </citation>
    <scope>NUCLEOTIDE SEQUENCE [LARGE SCALE GENOMIC DNA]</scope>
    <source>
        <strain evidence="3">PEPV15</strain>
    </source>
</reference>
<dbReference type="EMBL" id="PGGN01000006">
    <property type="protein sequence ID" value="PSH55111.1"/>
    <property type="molecule type" value="Genomic_DNA"/>
</dbReference>
<accession>A0A2P7ALM7</accession>
<keyword evidence="1" id="KW-1133">Transmembrane helix</keyword>
<feature type="transmembrane region" description="Helical" evidence="1">
    <location>
        <begin position="99"/>
        <end position="122"/>
    </location>
</feature>
<evidence type="ECO:0000256" key="1">
    <source>
        <dbReference type="SAM" id="Phobius"/>
    </source>
</evidence>
<evidence type="ECO:0000313" key="2">
    <source>
        <dbReference type="EMBL" id="PSH55111.1"/>
    </source>
</evidence>
<name>A0A2P7ALM7_9HYPH</name>
<sequence>MTIDRIGFIVVLLASIVCVVLGVVGLVKPRIPAGKWMSTASALLALSSVYQLRITGWFDSVLETFGDADKFPFGPPSEITRQIIDNPDAPIQSWIRNTLFFNPTTGAELAVASIVAAIIAVWI</sequence>
<gene>
    <name evidence="2" type="ORF">CU100_23795</name>
</gene>
<evidence type="ECO:0000313" key="3">
    <source>
        <dbReference type="Proteomes" id="UP000241158"/>
    </source>
</evidence>
<keyword evidence="1" id="KW-0812">Transmembrane</keyword>
<dbReference type="AlphaFoldDB" id="A0A2P7ALM7"/>
<proteinExistence type="predicted"/>
<protein>
    <submittedName>
        <fullName evidence="2">Uncharacterized protein</fullName>
    </submittedName>
</protein>
<dbReference type="Proteomes" id="UP000241158">
    <property type="component" value="Unassembled WGS sequence"/>
</dbReference>
<organism evidence="2 3">
    <name type="scientific">Phyllobacterium endophyticum</name>
    <dbReference type="NCBI Taxonomy" id="1149773"/>
    <lineage>
        <taxon>Bacteria</taxon>
        <taxon>Pseudomonadati</taxon>
        <taxon>Pseudomonadota</taxon>
        <taxon>Alphaproteobacteria</taxon>
        <taxon>Hyphomicrobiales</taxon>
        <taxon>Phyllobacteriaceae</taxon>
        <taxon>Phyllobacterium</taxon>
    </lineage>
</organism>